<dbReference type="EMBL" id="JAYGHX010000001">
    <property type="protein sequence ID" value="MEA5389914.1"/>
    <property type="molecule type" value="Genomic_DNA"/>
</dbReference>
<dbReference type="Pfam" id="PF00174">
    <property type="entry name" value="Oxidored_molyb"/>
    <property type="match status" value="1"/>
</dbReference>
<keyword evidence="3" id="KW-1185">Reference proteome</keyword>
<dbReference type="Gene3D" id="3.90.420.10">
    <property type="entry name" value="Oxidoreductase, molybdopterin-binding domain"/>
    <property type="match status" value="1"/>
</dbReference>
<evidence type="ECO:0000313" key="2">
    <source>
        <dbReference type="EMBL" id="MEA5389914.1"/>
    </source>
</evidence>
<dbReference type="PANTHER" id="PTHR43032:SF2">
    <property type="entry name" value="BLL0505 PROTEIN"/>
    <property type="match status" value="1"/>
</dbReference>
<accession>A0ABU5RQ77</accession>
<evidence type="ECO:0000313" key="3">
    <source>
        <dbReference type="Proteomes" id="UP001304461"/>
    </source>
</evidence>
<dbReference type="InterPro" id="IPR000572">
    <property type="entry name" value="OxRdtase_Mopterin-bd_dom"/>
</dbReference>
<gene>
    <name evidence="2" type="ORF">VB738_01445</name>
</gene>
<feature type="domain" description="Oxidoreductase molybdopterin-binding" evidence="1">
    <location>
        <begin position="80"/>
        <end position="216"/>
    </location>
</feature>
<evidence type="ECO:0000259" key="1">
    <source>
        <dbReference type="Pfam" id="PF00174"/>
    </source>
</evidence>
<comment type="caution">
    <text evidence="2">The sequence shown here is derived from an EMBL/GenBank/DDBJ whole genome shotgun (WGS) entry which is preliminary data.</text>
</comment>
<sequence length="236" mass="25272">MADPPESLSRRRSLGLLLGGGSSLLLGGCALNGWSETVGEATQPLNERIEALLQGKGRLPEFRRSQVEPAALLINSFNGTPEFAPGRYRLAVNGVVSRPLQLDLAALAALPQQECIIRHVCVEGWAAIVAWSGPRLADVLALAGPSPLGAYLAIRSADQYFETWDLASALHPQTLLATHMNGAPLPVANGAPVRLASPIKLGYKQSKWVTGLELMTGLGERLGTWEDRGYEWFAGL</sequence>
<name>A0ABU5RQ77_9CYAN</name>
<reference evidence="2 3" key="1">
    <citation type="submission" date="2023-12" db="EMBL/GenBank/DDBJ databases">
        <title>Baltic Sea Cyanobacteria.</title>
        <authorList>
            <person name="Delbaje E."/>
            <person name="Fewer D.P."/>
            <person name="Shishido T.K."/>
        </authorList>
    </citation>
    <scope>NUCLEOTIDE SEQUENCE [LARGE SCALE GENOMIC DNA]</scope>
    <source>
        <strain evidence="2 3">UHCC 0139</strain>
    </source>
</reference>
<dbReference type="Proteomes" id="UP001304461">
    <property type="component" value="Unassembled WGS sequence"/>
</dbReference>
<dbReference type="InterPro" id="IPR036374">
    <property type="entry name" value="OxRdtase_Mopterin-bd_sf"/>
</dbReference>
<organism evidence="2 3">
    <name type="scientific">Cyanobium gracile UHCC 0139</name>
    <dbReference type="NCBI Taxonomy" id="3110308"/>
    <lineage>
        <taxon>Bacteria</taxon>
        <taxon>Bacillati</taxon>
        <taxon>Cyanobacteriota</taxon>
        <taxon>Cyanophyceae</taxon>
        <taxon>Synechococcales</taxon>
        <taxon>Prochlorococcaceae</taxon>
        <taxon>Cyanobium</taxon>
    </lineage>
</organism>
<dbReference type="RefSeq" id="WP_323304040.1">
    <property type="nucleotide sequence ID" value="NZ_JAYGHX010000001.1"/>
</dbReference>
<dbReference type="SUPFAM" id="SSF56524">
    <property type="entry name" value="Oxidoreductase molybdopterin-binding domain"/>
    <property type="match status" value="1"/>
</dbReference>
<dbReference type="PANTHER" id="PTHR43032">
    <property type="entry name" value="PROTEIN-METHIONINE-SULFOXIDE REDUCTASE"/>
    <property type="match status" value="1"/>
</dbReference>
<protein>
    <submittedName>
        <fullName evidence="2">Molybdopterin-dependent oxidoreductase</fullName>
    </submittedName>
</protein>
<proteinExistence type="predicted"/>